<dbReference type="EMBL" id="LBPN01000002">
    <property type="protein sequence ID" value="KKP59794.1"/>
    <property type="molecule type" value="Genomic_DNA"/>
</dbReference>
<dbReference type="Gene3D" id="1.10.455.10">
    <property type="entry name" value="Ribosomal protein S7 domain"/>
    <property type="match status" value="1"/>
</dbReference>
<comment type="caution">
    <text evidence="8">The sequence shown here is derived from an EMBL/GenBank/DDBJ whole genome shotgun (WGS) entry which is preliminary data.</text>
</comment>
<sequence length="159" mass="18117">MARSAKTVAKRKILPDAVYNSRLLEKLINRIMFSGKKSTARKQVYLAMEILKKNNPDPLKTFETAINMVGPRMEVRPKRVGGASYQVPVEVKGERRIALAIRWITASAKKRSNKEYHTYAEKLAAEITDALKGLGESIKKRDTVQRMADANRAFAHFRW</sequence>
<dbReference type="GO" id="GO:0015935">
    <property type="term" value="C:small ribosomal subunit"/>
    <property type="evidence" value="ECO:0007669"/>
    <property type="project" value="InterPro"/>
</dbReference>
<protein>
    <recommendedName>
        <fullName evidence="6">Small ribosomal subunit protein uS7</fullName>
    </recommendedName>
</protein>
<dbReference type="InterPro" id="IPR000235">
    <property type="entry name" value="Ribosomal_uS7"/>
</dbReference>
<organism evidence="8 9">
    <name type="scientific">Candidatus Gottesmanbacteria bacterium GW2011_GWA1_34_13</name>
    <dbReference type="NCBI Taxonomy" id="1618434"/>
    <lineage>
        <taxon>Bacteria</taxon>
        <taxon>Candidatus Gottesmaniibacteriota</taxon>
    </lineage>
</organism>
<comment type="subunit">
    <text evidence="6">Part of the 30S ribosomal subunit. Contacts proteins S9 and S11.</text>
</comment>
<evidence type="ECO:0000256" key="3">
    <source>
        <dbReference type="ARBA" id="ARBA00022884"/>
    </source>
</evidence>
<evidence type="ECO:0000256" key="5">
    <source>
        <dbReference type="ARBA" id="ARBA00023274"/>
    </source>
</evidence>
<evidence type="ECO:0000256" key="4">
    <source>
        <dbReference type="ARBA" id="ARBA00022980"/>
    </source>
</evidence>
<evidence type="ECO:0000313" key="9">
    <source>
        <dbReference type="Proteomes" id="UP000034176"/>
    </source>
</evidence>
<dbReference type="InterPro" id="IPR023798">
    <property type="entry name" value="Ribosomal_uS7_dom"/>
</dbReference>
<dbReference type="HAMAP" id="MF_00480_B">
    <property type="entry name" value="Ribosomal_uS7_B"/>
    <property type="match status" value="1"/>
</dbReference>
<proteinExistence type="inferred from homology"/>
<evidence type="ECO:0000256" key="6">
    <source>
        <dbReference type="HAMAP-Rule" id="MF_00480"/>
    </source>
</evidence>
<keyword evidence="2 6" id="KW-0699">rRNA-binding</keyword>
<dbReference type="SUPFAM" id="SSF47973">
    <property type="entry name" value="Ribosomal protein S7"/>
    <property type="match status" value="1"/>
</dbReference>
<evidence type="ECO:0000313" key="8">
    <source>
        <dbReference type="EMBL" id="KKP59794.1"/>
    </source>
</evidence>
<dbReference type="NCBIfam" id="TIGR01029">
    <property type="entry name" value="rpsG_bact"/>
    <property type="match status" value="1"/>
</dbReference>
<dbReference type="PIRSF" id="PIRSF002122">
    <property type="entry name" value="RPS7p_RPS7a_RPS5e_RPS7o"/>
    <property type="match status" value="1"/>
</dbReference>
<evidence type="ECO:0000259" key="7">
    <source>
        <dbReference type="Pfam" id="PF00177"/>
    </source>
</evidence>
<dbReference type="InterPro" id="IPR005717">
    <property type="entry name" value="Ribosomal_uS7_bac/org-type"/>
</dbReference>
<keyword evidence="5 6" id="KW-0687">Ribonucleoprotein</keyword>
<dbReference type="GO" id="GO:0003735">
    <property type="term" value="F:structural constituent of ribosome"/>
    <property type="evidence" value="ECO:0007669"/>
    <property type="project" value="InterPro"/>
</dbReference>
<dbReference type="GO" id="GO:0000049">
    <property type="term" value="F:tRNA binding"/>
    <property type="evidence" value="ECO:0007669"/>
    <property type="project" value="UniProtKB-UniRule"/>
</dbReference>
<dbReference type="InterPro" id="IPR036823">
    <property type="entry name" value="Ribosomal_uS7_dom_sf"/>
</dbReference>
<feature type="domain" description="Small ribosomal subunit protein uS7" evidence="7">
    <location>
        <begin position="6"/>
        <end position="152"/>
    </location>
</feature>
<dbReference type="PATRIC" id="fig|1618434.3.peg.143"/>
<dbReference type="GO" id="GO:0019843">
    <property type="term" value="F:rRNA binding"/>
    <property type="evidence" value="ECO:0007669"/>
    <property type="project" value="UniProtKB-UniRule"/>
</dbReference>
<keyword evidence="4 6" id="KW-0689">Ribosomal protein</keyword>
<dbReference type="CDD" id="cd14869">
    <property type="entry name" value="uS7_Bacteria"/>
    <property type="match status" value="1"/>
</dbReference>
<dbReference type="GO" id="GO:0006412">
    <property type="term" value="P:translation"/>
    <property type="evidence" value="ECO:0007669"/>
    <property type="project" value="UniProtKB-UniRule"/>
</dbReference>
<accession>A0A0G0ASC7</accession>
<comment type="similarity">
    <text evidence="1 6">Belongs to the universal ribosomal protein uS7 family.</text>
</comment>
<dbReference type="Pfam" id="PF00177">
    <property type="entry name" value="Ribosomal_S7"/>
    <property type="match status" value="1"/>
</dbReference>
<dbReference type="STRING" id="1618434.UR52_C0002G0022"/>
<evidence type="ECO:0000256" key="1">
    <source>
        <dbReference type="ARBA" id="ARBA00007151"/>
    </source>
</evidence>
<reference evidence="8 9" key="1">
    <citation type="journal article" date="2015" name="Nature">
        <title>rRNA introns, odd ribosomes, and small enigmatic genomes across a large radiation of phyla.</title>
        <authorList>
            <person name="Brown C.T."/>
            <person name="Hug L.A."/>
            <person name="Thomas B.C."/>
            <person name="Sharon I."/>
            <person name="Castelle C.J."/>
            <person name="Singh A."/>
            <person name="Wilkins M.J."/>
            <person name="Williams K.H."/>
            <person name="Banfield J.F."/>
        </authorList>
    </citation>
    <scope>NUCLEOTIDE SEQUENCE [LARGE SCALE GENOMIC DNA]</scope>
</reference>
<keyword evidence="6" id="KW-0820">tRNA-binding</keyword>
<dbReference type="Proteomes" id="UP000034176">
    <property type="component" value="Unassembled WGS sequence"/>
</dbReference>
<comment type="function">
    <text evidence="6">One of the primary rRNA binding proteins, it binds directly to 16S rRNA where it nucleates assembly of the head domain of the 30S subunit. Is located at the subunit interface close to the decoding center, probably blocks exit of the E-site tRNA.</text>
</comment>
<evidence type="ECO:0000256" key="2">
    <source>
        <dbReference type="ARBA" id="ARBA00022730"/>
    </source>
</evidence>
<dbReference type="AlphaFoldDB" id="A0A0G0ASC7"/>
<name>A0A0G0ASC7_9BACT</name>
<keyword evidence="3 6" id="KW-0694">RNA-binding</keyword>
<dbReference type="PANTHER" id="PTHR11205">
    <property type="entry name" value="RIBOSOMAL PROTEIN S7"/>
    <property type="match status" value="1"/>
</dbReference>
<gene>
    <name evidence="6" type="primary">rpsG</name>
    <name evidence="8" type="ORF">UR52_C0002G0022</name>
</gene>